<dbReference type="PANTHER" id="PTHR12110:SF41">
    <property type="entry name" value="INOSOSE DEHYDRATASE"/>
    <property type="match status" value="1"/>
</dbReference>
<organism evidence="2 3">
    <name type="scientific">Duganella vulcania</name>
    <dbReference type="NCBI Taxonomy" id="2692166"/>
    <lineage>
        <taxon>Bacteria</taxon>
        <taxon>Pseudomonadati</taxon>
        <taxon>Pseudomonadota</taxon>
        <taxon>Betaproteobacteria</taxon>
        <taxon>Burkholderiales</taxon>
        <taxon>Oxalobacteraceae</taxon>
        <taxon>Telluria group</taxon>
        <taxon>Duganella</taxon>
    </lineage>
</organism>
<sequence>MPTKAAGPASVPLGIQTYSLREMLNTPGDMVDKMIAALLALGVTQCELFEPTLQPARLSRHASWAAPGVGQVSAASLYGAMPVGPRRSAESLAAREAVRQWRLDTGDAWFVSVGQRFADAGIEILAFNFLLKDDCTDAEVERGFAMTRALGTGLMTASTSLTMARRCVSRAEQHGIAVSMHNHSNLSDPNQFATPDSFAQALDMSALYRINLDLGHFSAAGFDAIPFIRQHHARISNLHIKDRLNHDGRNMPYGEGDTPIREVLRLNRDQAYRIPCTLEYEYAGTQDAVSELRRCLDYVKAALA</sequence>
<dbReference type="SUPFAM" id="SSF51658">
    <property type="entry name" value="Xylose isomerase-like"/>
    <property type="match status" value="1"/>
</dbReference>
<name>A0A845G8X3_9BURK</name>
<gene>
    <name evidence="2" type="ORF">GTP91_19490</name>
</gene>
<reference evidence="2 3" key="1">
    <citation type="submission" date="2020-01" db="EMBL/GenBank/DDBJ databases">
        <title>Novel species isolated from a subtropical stream in China.</title>
        <authorList>
            <person name="Lu H."/>
        </authorList>
    </citation>
    <scope>NUCLEOTIDE SEQUENCE [LARGE SCALE GENOMIC DNA]</scope>
    <source>
        <strain evidence="2 3">FT82W</strain>
    </source>
</reference>
<dbReference type="PANTHER" id="PTHR12110">
    <property type="entry name" value="HYDROXYPYRUVATE ISOMERASE"/>
    <property type="match status" value="1"/>
</dbReference>
<dbReference type="Pfam" id="PF01261">
    <property type="entry name" value="AP_endonuc_2"/>
    <property type="match status" value="1"/>
</dbReference>
<evidence type="ECO:0000259" key="1">
    <source>
        <dbReference type="Pfam" id="PF01261"/>
    </source>
</evidence>
<dbReference type="InterPro" id="IPR050312">
    <property type="entry name" value="IolE/XylAMocC-like"/>
</dbReference>
<evidence type="ECO:0000313" key="2">
    <source>
        <dbReference type="EMBL" id="MYM89347.1"/>
    </source>
</evidence>
<proteinExistence type="predicted"/>
<comment type="caution">
    <text evidence="2">The sequence shown here is derived from an EMBL/GenBank/DDBJ whole genome shotgun (WGS) entry which is preliminary data.</text>
</comment>
<dbReference type="Proteomes" id="UP000470302">
    <property type="component" value="Unassembled WGS sequence"/>
</dbReference>
<evidence type="ECO:0000313" key="3">
    <source>
        <dbReference type="Proteomes" id="UP000470302"/>
    </source>
</evidence>
<protein>
    <submittedName>
        <fullName evidence="2">TIM barrel protein</fullName>
    </submittedName>
</protein>
<dbReference type="Gene3D" id="3.20.20.150">
    <property type="entry name" value="Divalent-metal-dependent TIM barrel enzymes"/>
    <property type="match status" value="1"/>
</dbReference>
<dbReference type="AlphaFoldDB" id="A0A845G8X3"/>
<feature type="domain" description="Xylose isomerase-like TIM barrel" evidence="1">
    <location>
        <begin position="165"/>
        <end position="290"/>
    </location>
</feature>
<dbReference type="InterPro" id="IPR036237">
    <property type="entry name" value="Xyl_isomerase-like_sf"/>
</dbReference>
<accession>A0A845G8X3</accession>
<dbReference type="EMBL" id="WWCW01000072">
    <property type="protein sequence ID" value="MYM89347.1"/>
    <property type="molecule type" value="Genomic_DNA"/>
</dbReference>
<dbReference type="RefSeq" id="WP_161098291.1">
    <property type="nucleotide sequence ID" value="NZ_WWCW01000072.1"/>
</dbReference>
<dbReference type="InterPro" id="IPR013022">
    <property type="entry name" value="Xyl_isomerase-like_TIM-brl"/>
</dbReference>